<feature type="region of interest" description="Disordered" evidence="1">
    <location>
        <begin position="44"/>
        <end position="68"/>
    </location>
</feature>
<protein>
    <submittedName>
        <fullName evidence="3">Uncharacterized protein</fullName>
    </submittedName>
</protein>
<reference evidence="3" key="1">
    <citation type="submission" date="2014-11" db="EMBL/GenBank/DDBJ databases">
        <authorList>
            <person name="Amaro Gonzalez C."/>
        </authorList>
    </citation>
    <scope>NUCLEOTIDE SEQUENCE</scope>
</reference>
<reference evidence="3" key="2">
    <citation type="journal article" date="2015" name="Fish Shellfish Immunol.">
        <title>Early steps in the European eel (Anguilla anguilla)-Vibrio vulnificus interaction in the gills: Role of the RtxA13 toxin.</title>
        <authorList>
            <person name="Callol A."/>
            <person name="Pajuelo D."/>
            <person name="Ebbesson L."/>
            <person name="Teles M."/>
            <person name="MacKenzie S."/>
            <person name="Amaro C."/>
        </authorList>
    </citation>
    <scope>NUCLEOTIDE SEQUENCE</scope>
</reference>
<sequence>MNKHDAGDKSMNRPPTGFSKLSCARLCVCVCVCVYGGGGFPYTPSQPPKSRHSSHRGLPRNQDAAVQS</sequence>
<accession>A0A0E9W5M4</accession>
<name>A0A0E9W5M4_ANGAN</name>
<keyword evidence="2" id="KW-1133">Transmembrane helix</keyword>
<dbReference type="AlphaFoldDB" id="A0A0E9W5M4"/>
<dbReference type="EMBL" id="GBXM01023829">
    <property type="protein sequence ID" value="JAH84748.1"/>
    <property type="molecule type" value="Transcribed_RNA"/>
</dbReference>
<evidence type="ECO:0000313" key="3">
    <source>
        <dbReference type="EMBL" id="JAH84748.1"/>
    </source>
</evidence>
<feature type="compositionally biased region" description="Basic residues" evidence="1">
    <location>
        <begin position="49"/>
        <end position="58"/>
    </location>
</feature>
<keyword evidence="2" id="KW-0812">Transmembrane</keyword>
<proteinExistence type="predicted"/>
<evidence type="ECO:0000256" key="2">
    <source>
        <dbReference type="SAM" id="Phobius"/>
    </source>
</evidence>
<evidence type="ECO:0000256" key="1">
    <source>
        <dbReference type="SAM" id="MobiDB-lite"/>
    </source>
</evidence>
<organism evidence="3">
    <name type="scientific">Anguilla anguilla</name>
    <name type="common">European freshwater eel</name>
    <name type="synonym">Muraena anguilla</name>
    <dbReference type="NCBI Taxonomy" id="7936"/>
    <lineage>
        <taxon>Eukaryota</taxon>
        <taxon>Metazoa</taxon>
        <taxon>Chordata</taxon>
        <taxon>Craniata</taxon>
        <taxon>Vertebrata</taxon>
        <taxon>Euteleostomi</taxon>
        <taxon>Actinopterygii</taxon>
        <taxon>Neopterygii</taxon>
        <taxon>Teleostei</taxon>
        <taxon>Anguilliformes</taxon>
        <taxon>Anguillidae</taxon>
        <taxon>Anguilla</taxon>
    </lineage>
</organism>
<feature type="transmembrane region" description="Helical" evidence="2">
    <location>
        <begin position="21"/>
        <end position="42"/>
    </location>
</feature>
<keyword evidence="2" id="KW-0472">Membrane</keyword>